<comment type="function">
    <text evidence="9">Integrase is necessary for integration of the phage into the host genome by site-specific recombination. In conjunction with excisionase, integrase is also necessary for excision of the prophage from the host genome.</text>
</comment>
<dbReference type="InterPro" id="IPR025166">
    <property type="entry name" value="Integrase_DNA_bind_dom"/>
</dbReference>
<dbReference type="GO" id="GO:0046718">
    <property type="term" value="P:symbiont entry into host cell"/>
    <property type="evidence" value="ECO:0007669"/>
    <property type="project" value="UniProtKB-KW"/>
</dbReference>
<evidence type="ECO:0000256" key="3">
    <source>
        <dbReference type="ARBA" id="ARBA00022679"/>
    </source>
</evidence>
<organism evidence="11">
    <name type="scientific">Myoviridae sp. ctv204</name>
    <dbReference type="NCBI Taxonomy" id="2825202"/>
    <lineage>
        <taxon>Viruses</taxon>
        <taxon>Duplodnaviria</taxon>
        <taxon>Heunggongvirae</taxon>
        <taxon>Uroviricota</taxon>
        <taxon>Caudoviricetes</taxon>
    </lineage>
</organism>
<dbReference type="InterPro" id="IPR011010">
    <property type="entry name" value="DNA_brk_join_enz"/>
</dbReference>
<dbReference type="InterPro" id="IPR013762">
    <property type="entry name" value="Integrase-like_cat_sf"/>
</dbReference>
<reference evidence="11" key="1">
    <citation type="journal article" date="2021" name="Proc. Natl. Acad. Sci. U.S.A.">
        <title>A Catalog of Tens of Thousands of Viruses from Human Metagenomes Reveals Hidden Associations with Chronic Diseases.</title>
        <authorList>
            <person name="Tisza M.J."/>
            <person name="Buck C.B."/>
        </authorList>
    </citation>
    <scope>NUCLEOTIDE SEQUENCE</scope>
    <source>
        <strain evidence="11">Ctv204</strain>
    </source>
</reference>
<dbReference type="Gene3D" id="1.10.443.10">
    <property type="entry name" value="Intergrase catalytic core"/>
    <property type="match status" value="1"/>
</dbReference>
<keyword evidence="4" id="KW-0229">DNA integration</keyword>
<dbReference type="GO" id="GO:0075713">
    <property type="term" value="P:establishment of integrated proviral latency"/>
    <property type="evidence" value="ECO:0007669"/>
    <property type="project" value="UniProtKB-KW"/>
</dbReference>
<dbReference type="EMBL" id="BK016099">
    <property type="protein sequence ID" value="DAF94940.1"/>
    <property type="molecule type" value="Genomic_DNA"/>
</dbReference>
<dbReference type="Pfam" id="PF13356">
    <property type="entry name" value="Arm-DNA-bind_3"/>
    <property type="match status" value="1"/>
</dbReference>
<keyword evidence="3" id="KW-0808">Transferase</keyword>
<dbReference type="Pfam" id="PF22022">
    <property type="entry name" value="Phage_int_M"/>
    <property type="match status" value="1"/>
</dbReference>
<keyword evidence="8" id="KW-1160">Virus entry into host cell</keyword>
<evidence type="ECO:0000256" key="6">
    <source>
        <dbReference type="ARBA" id="ARBA00023172"/>
    </source>
</evidence>
<sequence length="408" mass="47009">MPKIVTPLTLAQVKAARAKDKMYKLPDGGGLALWVLPSGKKSWRLQYRRPTDGKSDTLTLGLFPKFSLADARQWRGEILKKISEGKDPKIISDDVAAKYRFENCLAVWYDRWARSGGKDGNGKAPRYAKAVFSALELNAIPVFKGRDIRTIETAEIVEMLRKMEARGVLEYLRRVKGNLNLMFDYYVADGTLRSNPVTVIGKQVFDKPKERHFKSLKYDELPVLIEKLETADGIGDRARLLIYWQLLSMTRPSEAAGTLLKEIDLEQKTWEIPLERMKTRPHIVPLSSALLQIYNEAIKLNVNGIYLFEGSGFTKSLDRETVRLKLRRKMKLDTTAHGLRSLARTYLREKHKIRRDVGELLLSHGIADKTERAYDRSELLEERREALELFGRDVMELREKYRRRKNGE</sequence>
<evidence type="ECO:0000256" key="1">
    <source>
        <dbReference type="ARBA" id="ARBA00008857"/>
    </source>
</evidence>
<proteinExistence type="inferred from homology"/>
<dbReference type="InterPro" id="IPR050808">
    <property type="entry name" value="Phage_Integrase"/>
</dbReference>
<dbReference type="Gene3D" id="3.30.160.390">
    <property type="entry name" value="Integrase, DNA-binding domain"/>
    <property type="match status" value="1"/>
</dbReference>
<dbReference type="Gene3D" id="1.10.150.130">
    <property type="match status" value="1"/>
</dbReference>
<dbReference type="InterPro" id="IPR053876">
    <property type="entry name" value="Phage_int_M"/>
</dbReference>
<dbReference type="CDD" id="cd00801">
    <property type="entry name" value="INT_P4_C"/>
    <property type="match status" value="1"/>
</dbReference>
<dbReference type="GO" id="GO:0003677">
    <property type="term" value="F:DNA binding"/>
    <property type="evidence" value="ECO:0007669"/>
    <property type="project" value="UniProtKB-KW"/>
</dbReference>
<evidence type="ECO:0000256" key="5">
    <source>
        <dbReference type="ARBA" id="ARBA00023125"/>
    </source>
</evidence>
<feature type="domain" description="Tyr recombinase" evidence="10">
    <location>
        <begin position="211"/>
        <end position="388"/>
    </location>
</feature>
<evidence type="ECO:0000256" key="4">
    <source>
        <dbReference type="ARBA" id="ARBA00022908"/>
    </source>
</evidence>
<keyword evidence="6" id="KW-0233">DNA recombination</keyword>
<evidence type="ECO:0000256" key="2">
    <source>
        <dbReference type="ARBA" id="ARBA00016082"/>
    </source>
</evidence>
<keyword evidence="7" id="KW-1179">Viral genome integration</keyword>
<dbReference type="Pfam" id="PF00589">
    <property type="entry name" value="Phage_integrase"/>
    <property type="match status" value="1"/>
</dbReference>
<dbReference type="SUPFAM" id="SSF56349">
    <property type="entry name" value="DNA breaking-rejoining enzymes"/>
    <property type="match status" value="1"/>
</dbReference>
<evidence type="ECO:0000313" key="11">
    <source>
        <dbReference type="EMBL" id="DAF94940.1"/>
    </source>
</evidence>
<evidence type="ECO:0000256" key="9">
    <source>
        <dbReference type="ARBA" id="ARBA00049605"/>
    </source>
</evidence>
<dbReference type="PANTHER" id="PTHR30629:SF2">
    <property type="entry name" value="PROPHAGE INTEGRASE INTS-RELATED"/>
    <property type="match status" value="1"/>
</dbReference>
<protein>
    <recommendedName>
        <fullName evidence="2">Integrase</fullName>
    </recommendedName>
</protein>
<dbReference type="GO" id="GO:0016740">
    <property type="term" value="F:transferase activity"/>
    <property type="evidence" value="ECO:0007669"/>
    <property type="project" value="UniProtKB-KW"/>
</dbReference>
<dbReference type="InterPro" id="IPR010998">
    <property type="entry name" value="Integrase_recombinase_N"/>
</dbReference>
<dbReference type="InterPro" id="IPR038488">
    <property type="entry name" value="Integrase_DNA-bd_sf"/>
</dbReference>
<dbReference type="PANTHER" id="PTHR30629">
    <property type="entry name" value="PROPHAGE INTEGRASE"/>
    <property type="match status" value="1"/>
</dbReference>
<dbReference type="PROSITE" id="PS51898">
    <property type="entry name" value="TYR_RECOMBINASE"/>
    <property type="match status" value="1"/>
</dbReference>
<name>A0A8S5UKJ6_9CAUD</name>
<dbReference type="GO" id="GO:0006310">
    <property type="term" value="P:DNA recombination"/>
    <property type="evidence" value="ECO:0007669"/>
    <property type="project" value="UniProtKB-KW"/>
</dbReference>
<comment type="similarity">
    <text evidence="1">Belongs to the 'phage' integrase family.</text>
</comment>
<dbReference type="GO" id="GO:0015074">
    <property type="term" value="P:DNA integration"/>
    <property type="evidence" value="ECO:0007669"/>
    <property type="project" value="UniProtKB-KW"/>
</dbReference>
<dbReference type="GO" id="GO:0044826">
    <property type="term" value="P:viral genome integration into host DNA"/>
    <property type="evidence" value="ECO:0007669"/>
    <property type="project" value="UniProtKB-KW"/>
</dbReference>
<evidence type="ECO:0000256" key="8">
    <source>
        <dbReference type="ARBA" id="ARBA00023296"/>
    </source>
</evidence>
<evidence type="ECO:0000256" key="7">
    <source>
        <dbReference type="ARBA" id="ARBA00023195"/>
    </source>
</evidence>
<keyword evidence="5" id="KW-0238">DNA-binding</keyword>
<evidence type="ECO:0000259" key="10">
    <source>
        <dbReference type="PROSITE" id="PS51898"/>
    </source>
</evidence>
<dbReference type="InterPro" id="IPR002104">
    <property type="entry name" value="Integrase_catalytic"/>
</dbReference>
<accession>A0A8S5UKJ6</accession>